<sequence length="34" mass="4166">MGRKPWCWRLRMMCTSMKLSGRMRMWAKVCMLSL</sequence>
<protein>
    <submittedName>
        <fullName evidence="1">Uncharacterized protein</fullName>
    </submittedName>
</protein>
<organism evidence="1">
    <name type="scientific">Rhizophora mucronata</name>
    <name type="common">Asiatic mangrove</name>
    <dbReference type="NCBI Taxonomy" id="61149"/>
    <lineage>
        <taxon>Eukaryota</taxon>
        <taxon>Viridiplantae</taxon>
        <taxon>Streptophyta</taxon>
        <taxon>Embryophyta</taxon>
        <taxon>Tracheophyta</taxon>
        <taxon>Spermatophyta</taxon>
        <taxon>Magnoliopsida</taxon>
        <taxon>eudicotyledons</taxon>
        <taxon>Gunneridae</taxon>
        <taxon>Pentapetalae</taxon>
        <taxon>rosids</taxon>
        <taxon>fabids</taxon>
        <taxon>Malpighiales</taxon>
        <taxon>Rhizophoraceae</taxon>
        <taxon>Rhizophora</taxon>
    </lineage>
</organism>
<dbReference type="EMBL" id="GGEC01082550">
    <property type="protein sequence ID" value="MBX63034.1"/>
    <property type="molecule type" value="Transcribed_RNA"/>
</dbReference>
<reference evidence="1" key="1">
    <citation type="submission" date="2018-02" db="EMBL/GenBank/DDBJ databases">
        <title>Rhizophora mucronata_Transcriptome.</title>
        <authorList>
            <person name="Meera S.P."/>
            <person name="Sreeshan A."/>
            <person name="Augustine A."/>
        </authorList>
    </citation>
    <scope>NUCLEOTIDE SEQUENCE</scope>
    <source>
        <tissue evidence="1">Leaf</tissue>
    </source>
</reference>
<dbReference type="AlphaFoldDB" id="A0A2P2Q7V6"/>
<evidence type="ECO:0000313" key="1">
    <source>
        <dbReference type="EMBL" id="MBX63034.1"/>
    </source>
</evidence>
<proteinExistence type="predicted"/>
<name>A0A2P2Q7V6_RHIMU</name>
<accession>A0A2P2Q7V6</accession>